<evidence type="ECO:0000313" key="5">
    <source>
        <dbReference type="EMBL" id="GHB93585.1"/>
    </source>
</evidence>
<dbReference type="CDD" id="cd18793">
    <property type="entry name" value="SF2_C_SNF"/>
    <property type="match status" value="1"/>
</dbReference>
<dbReference type="SUPFAM" id="SSF52540">
    <property type="entry name" value="P-loop containing nucleoside triphosphate hydrolases"/>
    <property type="match status" value="2"/>
</dbReference>
<dbReference type="SMART" id="SM00490">
    <property type="entry name" value="HELICc"/>
    <property type="match status" value="1"/>
</dbReference>
<dbReference type="RefSeq" id="WP_189511786.1">
    <property type="nucleotide sequence ID" value="NZ_BMXG01000003.1"/>
</dbReference>
<gene>
    <name evidence="5" type="ORF">GCM10007047_06340</name>
</gene>
<dbReference type="GO" id="GO:0005524">
    <property type="term" value="F:ATP binding"/>
    <property type="evidence" value="ECO:0007669"/>
    <property type="project" value="InterPro"/>
</dbReference>
<dbReference type="Pfam" id="PF00271">
    <property type="entry name" value="Helicase_C"/>
    <property type="match status" value="1"/>
</dbReference>
<name>A0A8J3D7Y9_9BACT</name>
<evidence type="ECO:0000259" key="3">
    <source>
        <dbReference type="PROSITE" id="PS51192"/>
    </source>
</evidence>
<sequence length="830" mass="93524">MDGPNLQSIKISPDGQLLRWRLLLPPNLPQCAPKDRIPVKLEAETGNEIFPPERLPAKEYWLEPPHLFAALLVENWNGGKAPGMMQLTRDQLSQLLLPLTNETAVFSFRSPKNPMTWVDGKLPDIHTHLAVAKPAPAPVVSAPSPSKEQEKKRADEKGLTRMVVDGSTHFLAISLPSRESIVYEEALELLKSHSFKLEPSNRQWWLRDRHKALQFLAEHWDRLKTHYRAKFTPSFIKRTKKLRSLEAHVRVRADGDDFIAEAELSAPGIDSAQVAQALTKGQPYLETHKGVFLLDAAKLKGLEEAQRRLTGKADRLLTTRVTQRMSRAEAASISTQMEALDLAIEAPEEWKRRSNALHDLTALTPPPASKELLNMLRPYQTIGAAWLWHLYCNKLGGILADEMGLGKTVQALTLLSAVHAQTKKPCLVVCPAGLVENWKREARKFTPSLRVFAHHREHRLNDTEHAAEFGIIVTSYNTLARDSDLFHAASFAVVIGDEAQHVKNRQTQNAKALRGLMTQRRFLLTGTPVENSLDDLAALFEFVLPGYVQPPPTGVSREERDWHAQRLRDRAAPYILRRSKREVAPELPEKIEQVFYCEFDPTQEALYRKVEEKARREVFELEMANASEGRLRVATFQQLLRLRQACIDPRLIDEEAADAVASAKLDAFRELLEESLDGGHRMLVFSQFTKALALLKEELESQGLPYYYLDGQTPNRASLCERFNEDDSIPVFLISLKAGGTGLNLTGADTVVHYDPWWNPAVEAQATDRAHRIGQTRTVTSYKLIVSNSVEERVLSMQREKASLLKDLFEASEAANAKIGFADMKALLDE</sequence>
<evidence type="ECO:0008006" key="7">
    <source>
        <dbReference type="Google" id="ProtNLM"/>
    </source>
</evidence>
<dbReference type="InterPro" id="IPR014001">
    <property type="entry name" value="Helicase_ATP-bd"/>
</dbReference>
<evidence type="ECO:0000256" key="1">
    <source>
        <dbReference type="ARBA" id="ARBA00022801"/>
    </source>
</evidence>
<dbReference type="SMART" id="SM00487">
    <property type="entry name" value="DEXDc"/>
    <property type="match status" value="1"/>
</dbReference>
<comment type="caution">
    <text evidence="5">The sequence shown here is derived from an EMBL/GenBank/DDBJ whole genome shotgun (WGS) entry which is preliminary data.</text>
</comment>
<dbReference type="InterPro" id="IPR001650">
    <property type="entry name" value="Helicase_C-like"/>
</dbReference>
<dbReference type="PROSITE" id="PS51192">
    <property type="entry name" value="HELICASE_ATP_BIND_1"/>
    <property type="match status" value="1"/>
</dbReference>
<feature type="compositionally biased region" description="Basic and acidic residues" evidence="2">
    <location>
        <begin position="147"/>
        <end position="156"/>
    </location>
</feature>
<dbReference type="PANTHER" id="PTHR10799">
    <property type="entry name" value="SNF2/RAD54 HELICASE FAMILY"/>
    <property type="match status" value="1"/>
</dbReference>
<dbReference type="InterPro" id="IPR038718">
    <property type="entry name" value="SNF2-like_sf"/>
</dbReference>
<dbReference type="InterPro" id="IPR027417">
    <property type="entry name" value="P-loop_NTPase"/>
</dbReference>
<feature type="domain" description="Helicase C-terminal" evidence="4">
    <location>
        <begin position="664"/>
        <end position="830"/>
    </location>
</feature>
<accession>A0A8J3D7Y9</accession>
<dbReference type="Gene3D" id="3.40.50.300">
    <property type="entry name" value="P-loop containing nucleotide triphosphate hydrolases"/>
    <property type="match status" value="1"/>
</dbReference>
<reference evidence="5" key="1">
    <citation type="journal article" date="2014" name="Int. J. Syst. Evol. Microbiol.">
        <title>Complete genome sequence of Corynebacterium casei LMG S-19264T (=DSM 44701T), isolated from a smear-ripened cheese.</title>
        <authorList>
            <consortium name="US DOE Joint Genome Institute (JGI-PGF)"/>
            <person name="Walter F."/>
            <person name="Albersmeier A."/>
            <person name="Kalinowski J."/>
            <person name="Ruckert C."/>
        </authorList>
    </citation>
    <scope>NUCLEOTIDE SEQUENCE</scope>
    <source>
        <strain evidence="5">KCTC 12870</strain>
    </source>
</reference>
<feature type="compositionally biased region" description="Low complexity" evidence="2">
    <location>
        <begin position="136"/>
        <end position="146"/>
    </location>
</feature>
<evidence type="ECO:0000313" key="6">
    <source>
        <dbReference type="Proteomes" id="UP000642829"/>
    </source>
</evidence>
<dbReference type="GO" id="GO:0016787">
    <property type="term" value="F:hydrolase activity"/>
    <property type="evidence" value="ECO:0007669"/>
    <property type="project" value="UniProtKB-KW"/>
</dbReference>
<dbReference type="Gene3D" id="3.40.50.10810">
    <property type="entry name" value="Tandem AAA-ATPase domain"/>
    <property type="match status" value="1"/>
</dbReference>
<organism evidence="5 6">
    <name type="scientific">Cerasicoccus arenae</name>
    <dbReference type="NCBI Taxonomy" id="424488"/>
    <lineage>
        <taxon>Bacteria</taxon>
        <taxon>Pseudomonadati</taxon>
        <taxon>Verrucomicrobiota</taxon>
        <taxon>Opitutia</taxon>
        <taxon>Puniceicoccales</taxon>
        <taxon>Cerasicoccaceae</taxon>
        <taxon>Cerasicoccus</taxon>
    </lineage>
</organism>
<dbReference type="Proteomes" id="UP000642829">
    <property type="component" value="Unassembled WGS sequence"/>
</dbReference>
<keyword evidence="1" id="KW-0378">Hydrolase</keyword>
<keyword evidence="6" id="KW-1185">Reference proteome</keyword>
<evidence type="ECO:0000259" key="4">
    <source>
        <dbReference type="PROSITE" id="PS51194"/>
    </source>
</evidence>
<proteinExistence type="predicted"/>
<dbReference type="InterPro" id="IPR000330">
    <property type="entry name" value="SNF2_N"/>
</dbReference>
<protein>
    <recommendedName>
        <fullName evidence="7">Serine/threonine protein kinase</fullName>
    </recommendedName>
</protein>
<dbReference type="PROSITE" id="PS51194">
    <property type="entry name" value="HELICASE_CTER"/>
    <property type="match status" value="1"/>
</dbReference>
<dbReference type="Pfam" id="PF00176">
    <property type="entry name" value="SNF2-rel_dom"/>
    <property type="match status" value="1"/>
</dbReference>
<evidence type="ECO:0000256" key="2">
    <source>
        <dbReference type="SAM" id="MobiDB-lite"/>
    </source>
</evidence>
<feature type="region of interest" description="Disordered" evidence="2">
    <location>
        <begin position="136"/>
        <end position="156"/>
    </location>
</feature>
<feature type="domain" description="Helicase ATP-binding" evidence="3">
    <location>
        <begin position="388"/>
        <end position="546"/>
    </location>
</feature>
<dbReference type="EMBL" id="BMXG01000003">
    <property type="protein sequence ID" value="GHB93585.1"/>
    <property type="molecule type" value="Genomic_DNA"/>
</dbReference>
<dbReference type="InterPro" id="IPR049730">
    <property type="entry name" value="SNF2/RAD54-like_C"/>
</dbReference>
<dbReference type="AlphaFoldDB" id="A0A8J3D7Y9"/>
<reference evidence="5" key="2">
    <citation type="submission" date="2020-09" db="EMBL/GenBank/DDBJ databases">
        <authorList>
            <person name="Sun Q."/>
            <person name="Kim S."/>
        </authorList>
    </citation>
    <scope>NUCLEOTIDE SEQUENCE</scope>
    <source>
        <strain evidence="5">KCTC 12870</strain>
    </source>
</reference>